<name>A0AAN9AWV8_9CAEN</name>
<keyword evidence="1" id="KW-1133">Transmembrane helix</keyword>
<evidence type="ECO:0000256" key="1">
    <source>
        <dbReference type="SAM" id="Phobius"/>
    </source>
</evidence>
<reference evidence="2 3" key="1">
    <citation type="submission" date="2024-02" db="EMBL/GenBank/DDBJ databases">
        <title>Chromosome-scale genome assembly of the rough periwinkle Littorina saxatilis.</title>
        <authorList>
            <person name="De Jode A."/>
            <person name="Faria R."/>
            <person name="Formenti G."/>
            <person name="Sims Y."/>
            <person name="Smith T.P."/>
            <person name="Tracey A."/>
            <person name="Wood J.M.D."/>
            <person name="Zagrodzka Z.B."/>
            <person name="Johannesson K."/>
            <person name="Butlin R.K."/>
            <person name="Leder E.H."/>
        </authorList>
    </citation>
    <scope>NUCLEOTIDE SEQUENCE [LARGE SCALE GENOMIC DNA]</scope>
    <source>
        <strain evidence="2">Snail1</strain>
        <tissue evidence="2">Muscle</tissue>
    </source>
</reference>
<protein>
    <submittedName>
        <fullName evidence="2">Uncharacterized protein</fullName>
    </submittedName>
</protein>
<dbReference type="Proteomes" id="UP001374579">
    <property type="component" value="Unassembled WGS sequence"/>
</dbReference>
<dbReference type="AlphaFoldDB" id="A0AAN9AWV8"/>
<evidence type="ECO:0000313" key="2">
    <source>
        <dbReference type="EMBL" id="KAK7094905.1"/>
    </source>
</evidence>
<dbReference type="EMBL" id="JBAMIC010000018">
    <property type="protein sequence ID" value="KAK7094905.1"/>
    <property type="molecule type" value="Genomic_DNA"/>
</dbReference>
<keyword evidence="1" id="KW-0472">Membrane</keyword>
<gene>
    <name evidence="2" type="ORF">V1264_006390</name>
</gene>
<keyword evidence="1" id="KW-0812">Transmembrane</keyword>
<keyword evidence="3" id="KW-1185">Reference proteome</keyword>
<comment type="caution">
    <text evidence="2">The sequence shown here is derived from an EMBL/GenBank/DDBJ whole genome shotgun (WGS) entry which is preliminary data.</text>
</comment>
<feature type="transmembrane region" description="Helical" evidence="1">
    <location>
        <begin position="97"/>
        <end position="122"/>
    </location>
</feature>
<organism evidence="2 3">
    <name type="scientific">Littorina saxatilis</name>
    <dbReference type="NCBI Taxonomy" id="31220"/>
    <lineage>
        <taxon>Eukaryota</taxon>
        <taxon>Metazoa</taxon>
        <taxon>Spiralia</taxon>
        <taxon>Lophotrochozoa</taxon>
        <taxon>Mollusca</taxon>
        <taxon>Gastropoda</taxon>
        <taxon>Caenogastropoda</taxon>
        <taxon>Littorinimorpha</taxon>
        <taxon>Littorinoidea</taxon>
        <taxon>Littorinidae</taxon>
        <taxon>Littorina</taxon>
    </lineage>
</organism>
<proteinExistence type="predicted"/>
<feature type="transmembrane region" description="Helical" evidence="1">
    <location>
        <begin position="40"/>
        <end position="60"/>
    </location>
</feature>
<feature type="transmembrane region" description="Helical" evidence="1">
    <location>
        <begin position="142"/>
        <end position="159"/>
    </location>
</feature>
<sequence>MVRVTYRTTEELCIVAWTGFLTWLPKLDPSASKLMSNDTVMWMLFVLDVLIVSLSWVLSLSGLGKYQSQFPCPPNTPVVVHLFDYFSHMTMMDFLRLLLSVTLPILGVMLTMHPATMAILNVVKKFIVLEDKMWRQWCPESYIIFFSICLILFVARRSVFTTKVKRHDRLKLQPHEQFYYPSPAYNYGLA</sequence>
<accession>A0AAN9AWV8</accession>
<evidence type="ECO:0000313" key="3">
    <source>
        <dbReference type="Proteomes" id="UP001374579"/>
    </source>
</evidence>